<evidence type="ECO:0000259" key="1">
    <source>
        <dbReference type="PROSITE" id="PS50003"/>
    </source>
</evidence>
<dbReference type="InterPro" id="IPR001849">
    <property type="entry name" value="PH_domain"/>
</dbReference>
<dbReference type="SMART" id="SM00233">
    <property type="entry name" value="PH"/>
    <property type="match status" value="1"/>
</dbReference>
<name>A0A1R2B7H4_9CILI</name>
<dbReference type="PANTHER" id="PTHR47112:SF1">
    <property type="entry name" value="PX DOMAIN-CONTAINING PROTEIN"/>
    <property type="match status" value="1"/>
</dbReference>
<sequence length="341" mass="39455">MSVRSNNTESMTVNESSVFDDIITPTVLEDKILQSLPTKQGWLEKKTTGLVRRWIRRYFVLEKQEIKYYYTNSLEKFGGVINFNIVTIDVQITNKTFKLIALGGKRAFKLRASSEQEALDWVYSISIHINSSNGRKTVLTIAGKTNFWKFPRISENEFKKMTCTGDLLLFRGRDMVSKFQRFVTKSEYDHVAMILKYSSGKIALFEATGADGVSIVYWDDFIFYQWEKLYSRLMYRKLCFERSEYALKELEEFIFAVQGKQYRISAGKLMSNKRDSDPKNKKGFFCSELIAMAYKMIGVLPDDPPASKYWPGDFASGKNLKLSNGAYLHSEILIDFDIKEL</sequence>
<proteinExistence type="predicted"/>
<dbReference type="Pfam" id="PF00169">
    <property type="entry name" value="PH"/>
    <property type="match status" value="1"/>
</dbReference>
<dbReference type="Gene3D" id="3.90.1720.10">
    <property type="entry name" value="endopeptidase domain like (from Nostoc punctiforme)"/>
    <property type="match status" value="1"/>
</dbReference>
<reference evidence="2 3" key="1">
    <citation type="submission" date="2016-11" db="EMBL/GenBank/DDBJ databases">
        <title>The macronuclear genome of Stentor coeruleus: a giant cell with tiny introns.</title>
        <authorList>
            <person name="Slabodnick M."/>
            <person name="Ruby J.G."/>
            <person name="Reiff S.B."/>
            <person name="Swart E.C."/>
            <person name="Gosai S."/>
            <person name="Prabakaran S."/>
            <person name="Witkowska E."/>
            <person name="Larue G.E."/>
            <person name="Fisher S."/>
            <person name="Freeman R.M."/>
            <person name="Gunawardena J."/>
            <person name="Chu W."/>
            <person name="Stover N.A."/>
            <person name="Gregory B.D."/>
            <person name="Nowacki M."/>
            <person name="Derisi J."/>
            <person name="Roy S.W."/>
            <person name="Marshall W.F."/>
            <person name="Sood P."/>
        </authorList>
    </citation>
    <scope>NUCLEOTIDE SEQUENCE [LARGE SCALE GENOMIC DNA]</scope>
    <source>
        <strain evidence="2">WM001</strain>
    </source>
</reference>
<dbReference type="EMBL" id="MPUH01000876">
    <property type="protein sequence ID" value="OMJ72753.1"/>
    <property type="molecule type" value="Genomic_DNA"/>
</dbReference>
<dbReference type="SUPFAM" id="SSF50729">
    <property type="entry name" value="PH domain-like"/>
    <property type="match status" value="1"/>
</dbReference>
<dbReference type="SUPFAM" id="SSF54001">
    <property type="entry name" value="Cysteine proteinases"/>
    <property type="match status" value="1"/>
</dbReference>
<dbReference type="Gene3D" id="2.30.29.30">
    <property type="entry name" value="Pleckstrin-homology domain (PH domain)/Phosphotyrosine-binding domain (PTB)"/>
    <property type="match status" value="1"/>
</dbReference>
<gene>
    <name evidence="2" type="ORF">SteCoe_28734</name>
</gene>
<comment type="caution">
    <text evidence="2">The sequence shown here is derived from an EMBL/GenBank/DDBJ whole genome shotgun (WGS) entry which is preliminary data.</text>
</comment>
<keyword evidence="3" id="KW-1185">Reference proteome</keyword>
<dbReference type="PANTHER" id="PTHR47112">
    <property type="entry name" value="PX DOMAIN-CONTAINING PROTEIN"/>
    <property type="match status" value="1"/>
</dbReference>
<evidence type="ECO:0000313" key="3">
    <source>
        <dbReference type="Proteomes" id="UP000187209"/>
    </source>
</evidence>
<feature type="domain" description="PH" evidence="1">
    <location>
        <begin position="36"/>
        <end position="130"/>
    </location>
</feature>
<dbReference type="OrthoDB" id="289113at2759"/>
<dbReference type="PROSITE" id="PS50003">
    <property type="entry name" value="PH_DOMAIN"/>
    <property type="match status" value="1"/>
</dbReference>
<accession>A0A1R2B7H4</accession>
<dbReference type="InterPro" id="IPR038765">
    <property type="entry name" value="Papain-like_cys_pep_sf"/>
</dbReference>
<dbReference type="InterPro" id="IPR011993">
    <property type="entry name" value="PH-like_dom_sf"/>
</dbReference>
<evidence type="ECO:0000313" key="2">
    <source>
        <dbReference type="EMBL" id="OMJ72753.1"/>
    </source>
</evidence>
<dbReference type="AlphaFoldDB" id="A0A1R2B7H4"/>
<dbReference type="Proteomes" id="UP000187209">
    <property type="component" value="Unassembled WGS sequence"/>
</dbReference>
<protein>
    <recommendedName>
        <fullName evidence="1">PH domain-containing protein</fullName>
    </recommendedName>
</protein>
<organism evidence="2 3">
    <name type="scientific">Stentor coeruleus</name>
    <dbReference type="NCBI Taxonomy" id="5963"/>
    <lineage>
        <taxon>Eukaryota</taxon>
        <taxon>Sar</taxon>
        <taxon>Alveolata</taxon>
        <taxon>Ciliophora</taxon>
        <taxon>Postciliodesmatophora</taxon>
        <taxon>Heterotrichea</taxon>
        <taxon>Heterotrichida</taxon>
        <taxon>Stentoridae</taxon>
        <taxon>Stentor</taxon>
    </lineage>
</organism>